<comment type="similarity">
    <text evidence="4">Belongs to the methyltransferase superfamily. LaeA methyltransferase family.</text>
</comment>
<keyword evidence="8" id="KW-1185">Reference proteome</keyword>
<evidence type="ECO:0000313" key="7">
    <source>
        <dbReference type="EMBL" id="KAK2771584.1"/>
    </source>
</evidence>
<comment type="pathway">
    <text evidence="5">Cofactor biosynthesis; ubiquinone biosynthesis.</text>
</comment>
<comment type="subcellular location">
    <subcellularLocation>
        <location evidence="5">Mitochondrion inner membrane</location>
        <topology evidence="5">Peripheral membrane protein</topology>
        <orientation evidence="5">Matrix side</orientation>
    </subcellularLocation>
</comment>
<feature type="binding site" evidence="5">
    <location>
        <begin position="262"/>
        <end position="263"/>
    </location>
    <ligand>
        <name>S-adenosyl-L-methionine</name>
        <dbReference type="ChEBI" id="CHEBI:59789"/>
    </ligand>
</feature>
<keyword evidence="7" id="KW-0830">Ubiquinone</keyword>
<keyword evidence="6" id="KW-0812">Transmembrane</keyword>
<comment type="caution">
    <text evidence="5">Lacks conserved residue(s) required for the propagation of feature annotation.</text>
</comment>
<evidence type="ECO:0000256" key="2">
    <source>
        <dbReference type="ARBA" id="ARBA00022679"/>
    </source>
</evidence>
<feature type="transmembrane region" description="Helical" evidence="6">
    <location>
        <begin position="6"/>
        <end position="26"/>
    </location>
</feature>
<evidence type="ECO:0000256" key="1">
    <source>
        <dbReference type="ARBA" id="ARBA00022603"/>
    </source>
</evidence>
<keyword evidence="5" id="KW-0999">Mitochondrion inner membrane</keyword>
<comment type="catalytic activity">
    <reaction evidence="5">
        <text>a 2-methoxy-6-(all-trans-polyprenyl)benzene-1,4-diol + S-adenosyl-L-methionine = a 5-methoxy-2-methyl-3-(all-trans-polyprenyl)benzene-1,4-diol + S-adenosyl-L-homocysteine + H(+)</text>
        <dbReference type="Rhea" id="RHEA:28286"/>
        <dbReference type="Rhea" id="RHEA-COMP:10858"/>
        <dbReference type="Rhea" id="RHEA-COMP:10859"/>
        <dbReference type="ChEBI" id="CHEBI:15378"/>
        <dbReference type="ChEBI" id="CHEBI:57856"/>
        <dbReference type="ChEBI" id="CHEBI:59789"/>
        <dbReference type="ChEBI" id="CHEBI:84166"/>
        <dbReference type="ChEBI" id="CHEBI:84167"/>
        <dbReference type="EC" id="2.1.1.201"/>
    </reaction>
</comment>
<dbReference type="InterPro" id="IPR004033">
    <property type="entry name" value="UbiE/COQ5_MeTrFase"/>
</dbReference>
<evidence type="ECO:0000313" key="8">
    <source>
        <dbReference type="Proteomes" id="UP001281614"/>
    </source>
</evidence>
<keyword evidence="5 6" id="KW-0472">Membrane</keyword>
<dbReference type="NCBIfam" id="TIGR01934">
    <property type="entry name" value="MenG_MenH_UbiE"/>
    <property type="match status" value="1"/>
</dbReference>
<dbReference type="PANTHER" id="PTHR43591:SF24">
    <property type="entry name" value="2-METHOXY-6-POLYPRENYL-1,4-BENZOQUINOL METHYLASE, MITOCHONDRIAL"/>
    <property type="match status" value="1"/>
</dbReference>
<evidence type="ECO:0000256" key="3">
    <source>
        <dbReference type="ARBA" id="ARBA00022691"/>
    </source>
</evidence>
<dbReference type="Gene3D" id="3.40.50.150">
    <property type="entry name" value="Vaccinia Virus protein VP39"/>
    <property type="match status" value="1"/>
</dbReference>
<dbReference type="PROSITE" id="PS01183">
    <property type="entry name" value="UBIE_1"/>
    <property type="match status" value="1"/>
</dbReference>
<proteinExistence type="inferred from homology"/>
<dbReference type="GO" id="GO:0031314">
    <property type="term" value="C:extrinsic component of mitochondrial inner membrane"/>
    <property type="evidence" value="ECO:0007669"/>
    <property type="project" value="UniProtKB-UniRule"/>
</dbReference>
<dbReference type="InterPro" id="IPR029063">
    <property type="entry name" value="SAM-dependent_MTases_sf"/>
</dbReference>
<feature type="binding site" evidence="5">
    <location>
        <position position="232"/>
    </location>
    <ligand>
        <name>S-adenosyl-L-methionine</name>
        <dbReference type="ChEBI" id="CHEBI:59789"/>
    </ligand>
</feature>
<evidence type="ECO:0000256" key="6">
    <source>
        <dbReference type="SAM" id="Phobius"/>
    </source>
</evidence>
<keyword evidence="5" id="KW-0831">Ubiquinone biosynthesis</keyword>
<name>A0AAD9YMA3_COLKA</name>
<comment type="caution">
    <text evidence="7">The sequence shown here is derived from an EMBL/GenBank/DDBJ whole genome shotgun (WGS) entry which is preliminary data.</text>
</comment>
<dbReference type="HAMAP" id="MF_01813">
    <property type="entry name" value="MenG_UbiE_methyltr"/>
    <property type="match status" value="1"/>
</dbReference>
<keyword evidence="5" id="KW-0496">Mitochondrion</keyword>
<evidence type="ECO:0000256" key="4">
    <source>
        <dbReference type="ARBA" id="ARBA00038158"/>
    </source>
</evidence>
<dbReference type="PANTHER" id="PTHR43591">
    <property type="entry name" value="METHYLTRANSFERASE"/>
    <property type="match status" value="1"/>
</dbReference>
<dbReference type="PROSITE" id="PS51608">
    <property type="entry name" value="SAM_MT_UBIE"/>
    <property type="match status" value="1"/>
</dbReference>
<dbReference type="EMBL" id="VYYT01000079">
    <property type="protein sequence ID" value="KAK2771584.1"/>
    <property type="molecule type" value="Genomic_DNA"/>
</dbReference>
<sequence length="399" mass="43884">MVSPAGRIAILVIFITLFLCVIAYYARHQVHTFAKLLAQHRAHNKEREGTENDETTTVTATATAIVPWDPRPPALPHDLGHSVKMATRRALRTPLSVRSLSNQFSSPQSLSRPFAYASRSINTDSSTNGANKTTHFGFETVPESEKADRVAGVFHSVADSYDRMNDLMSFGWHRVWKDHFVNSLQPGFSATNPPTPQHILDIAGGTGDIAFRMLHTAHNINRNPDVRVTISDINPSMLAVGRDRSKSLPASQQAALSWLEANAEKLPDGAVPDASVDLYTVAFGIRNFTDIPAALREAHRVLKPGGVFACLEFSKADDYPLFNAVYKRWSFSAIPLIGHLVAGDRDSYQYLVESIERFPSQTEFRDMIKDAGFVVAGDGYENLTGGVAAIHKGMKPIKA</sequence>
<dbReference type="PROSITE" id="PS01184">
    <property type="entry name" value="UBIE_2"/>
    <property type="match status" value="1"/>
</dbReference>
<keyword evidence="3 5" id="KW-0949">S-adenosyl-L-methionine</keyword>
<keyword evidence="1 5" id="KW-0489">Methyltransferase</keyword>
<dbReference type="SUPFAM" id="SSF53335">
    <property type="entry name" value="S-adenosyl-L-methionine-dependent methyltransferases"/>
    <property type="match status" value="1"/>
</dbReference>
<dbReference type="CDD" id="cd02440">
    <property type="entry name" value="AdoMet_MTases"/>
    <property type="match status" value="1"/>
</dbReference>
<keyword evidence="2 5" id="KW-0808">Transferase</keyword>
<dbReference type="InterPro" id="IPR023576">
    <property type="entry name" value="UbiE/COQ5_MeTrFase_CS"/>
</dbReference>
<dbReference type="GO" id="GO:0032259">
    <property type="term" value="P:methylation"/>
    <property type="evidence" value="ECO:0007669"/>
    <property type="project" value="UniProtKB-KW"/>
</dbReference>
<protein>
    <recommendedName>
        <fullName evidence="5">2-methoxy-6-polyprenyl-1,4-benzoquinol methylase, mitochondrial</fullName>
        <ecNumber evidence="5">2.1.1.201</ecNumber>
    </recommendedName>
    <alternativeName>
        <fullName evidence="5">Ubiquinone biosynthesis methyltransferase COQ5</fullName>
    </alternativeName>
</protein>
<keyword evidence="6" id="KW-1133">Transmembrane helix</keyword>
<dbReference type="GO" id="GO:0008425">
    <property type="term" value="F:2-methoxy-6-polyprenyl-1,4-benzoquinol methyltransferase activity"/>
    <property type="evidence" value="ECO:0007669"/>
    <property type="project" value="UniProtKB-UniRule"/>
</dbReference>
<feature type="binding site" evidence="5">
    <location>
        <position position="206"/>
    </location>
    <ligand>
        <name>S-adenosyl-L-methionine</name>
        <dbReference type="ChEBI" id="CHEBI:59789"/>
    </ligand>
</feature>
<reference evidence="7" key="1">
    <citation type="submission" date="2023-02" db="EMBL/GenBank/DDBJ databases">
        <title>Colletotrichum kahawae CIFC_Que2 genome sequencing and assembly.</title>
        <authorList>
            <person name="Baroncelli R."/>
        </authorList>
    </citation>
    <scope>NUCLEOTIDE SEQUENCE</scope>
    <source>
        <strain evidence="7">CIFC_Que2</strain>
    </source>
</reference>
<comment type="function">
    <text evidence="5">Methyltransferase required for the conversion of 2-polyprenyl-6-methoxy-1,4-benzoquinol (DDMQH2) to 2-polyprenyl-3-methyl-6-methoxy-1,4-benzoquinol (DMQH2).</text>
</comment>
<organism evidence="7 8">
    <name type="scientific">Colletotrichum kahawae</name>
    <name type="common">Coffee berry disease fungus</name>
    <dbReference type="NCBI Taxonomy" id="34407"/>
    <lineage>
        <taxon>Eukaryota</taxon>
        <taxon>Fungi</taxon>
        <taxon>Dikarya</taxon>
        <taxon>Ascomycota</taxon>
        <taxon>Pezizomycotina</taxon>
        <taxon>Sordariomycetes</taxon>
        <taxon>Hypocreomycetidae</taxon>
        <taxon>Glomerellales</taxon>
        <taxon>Glomerellaceae</taxon>
        <taxon>Colletotrichum</taxon>
        <taxon>Colletotrichum gloeosporioides species complex</taxon>
    </lineage>
</organism>
<dbReference type="Proteomes" id="UP001281614">
    <property type="component" value="Unassembled WGS sequence"/>
</dbReference>
<dbReference type="AlphaFoldDB" id="A0AAD9YMA3"/>
<evidence type="ECO:0000256" key="5">
    <source>
        <dbReference type="HAMAP-Rule" id="MF_03191"/>
    </source>
</evidence>
<dbReference type="Pfam" id="PF01209">
    <property type="entry name" value="Ubie_methyltran"/>
    <property type="match status" value="1"/>
</dbReference>
<accession>A0AAD9YMA3</accession>
<dbReference type="EC" id="2.1.1.201" evidence="5"/>
<comment type="similarity">
    <text evidence="5">Belongs to the class I-like SAM-binding methyltransferase superfamily. MenG/UbiE family.</text>
</comment>
<comment type="subunit">
    <text evidence="5">Component of a multi-subunit COQ enzyme complex, composed of at least COQ3, COQ4, COQ5, COQ6, COQ7 and COQ9.</text>
</comment>
<gene>
    <name evidence="5" type="primary">COQ5</name>
    <name evidence="7" type="ORF">CKAH01_04159</name>
</gene>